<protein>
    <submittedName>
        <fullName evidence="1">Uncharacterized protein</fullName>
    </submittedName>
</protein>
<sequence>MLVHSFIPSPSHFPQPRTPVYFSILVPRCPPIVAQQRPTCHGRNRRKRKRPPSLSPVLKRLVGRAFWTVLSSKSVLPAPLDLIVGEFVGGGDDGRGGNLGSWGGSGRWWRWDGRGWRKGLGFWLVVIATGLSVLIVKEMEINPPPQLGVLMMVGLGVGMARDYYSWFLGFGVVLLVLWCLGLNKEAMKKSCAGIGKFLSGANQGRGSRRRHRKIVVFRR</sequence>
<dbReference type="EMBL" id="CM042883">
    <property type="protein sequence ID" value="KAI4372271.1"/>
    <property type="molecule type" value="Genomic_DNA"/>
</dbReference>
<keyword evidence="2" id="KW-1185">Reference proteome</keyword>
<comment type="caution">
    <text evidence="1">The sequence shown here is derived from an EMBL/GenBank/DDBJ whole genome shotgun (WGS) entry which is preliminary data.</text>
</comment>
<gene>
    <name evidence="1" type="ORF">MLD38_010520</name>
</gene>
<accession>A0ACB9QZJ9</accession>
<evidence type="ECO:0000313" key="2">
    <source>
        <dbReference type="Proteomes" id="UP001057402"/>
    </source>
</evidence>
<reference evidence="2" key="1">
    <citation type="journal article" date="2023" name="Front. Plant Sci.">
        <title>Chromosomal-level genome assembly of Melastoma candidum provides insights into trichome evolution.</title>
        <authorList>
            <person name="Zhong Y."/>
            <person name="Wu W."/>
            <person name="Sun C."/>
            <person name="Zou P."/>
            <person name="Liu Y."/>
            <person name="Dai S."/>
            <person name="Zhou R."/>
        </authorList>
    </citation>
    <scope>NUCLEOTIDE SEQUENCE [LARGE SCALE GENOMIC DNA]</scope>
</reference>
<evidence type="ECO:0000313" key="1">
    <source>
        <dbReference type="EMBL" id="KAI4372271.1"/>
    </source>
</evidence>
<proteinExistence type="predicted"/>
<organism evidence="1 2">
    <name type="scientific">Melastoma candidum</name>
    <dbReference type="NCBI Taxonomy" id="119954"/>
    <lineage>
        <taxon>Eukaryota</taxon>
        <taxon>Viridiplantae</taxon>
        <taxon>Streptophyta</taxon>
        <taxon>Embryophyta</taxon>
        <taxon>Tracheophyta</taxon>
        <taxon>Spermatophyta</taxon>
        <taxon>Magnoliopsida</taxon>
        <taxon>eudicotyledons</taxon>
        <taxon>Gunneridae</taxon>
        <taxon>Pentapetalae</taxon>
        <taxon>rosids</taxon>
        <taxon>malvids</taxon>
        <taxon>Myrtales</taxon>
        <taxon>Melastomataceae</taxon>
        <taxon>Melastomatoideae</taxon>
        <taxon>Melastomateae</taxon>
        <taxon>Melastoma</taxon>
    </lineage>
</organism>
<name>A0ACB9QZJ9_9MYRT</name>
<dbReference type="Proteomes" id="UP001057402">
    <property type="component" value="Chromosome 4"/>
</dbReference>